<dbReference type="AlphaFoldDB" id="A0A2P8R3A2"/>
<keyword evidence="12" id="KW-1185">Reference proteome</keyword>
<keyword evidence="6" id="KW-0677">Repeat</keyword>
<comment type="cofactor">
    <cofactor evidence="1">
        <name>[4Fe-4S] cluster</name>
        <dbReference type="ChEBI" id="CHEBI:49883"/>
    </cofactor>
</comment>
<accession>A0A2P8R3A2</accession>
<evidence type="ECO:0000256" key="6">
    <source>
        <dbReference type="ARBA" id="ARBA00022737"/>
    </source>
</evidence>
<comment type="caution">
    <text evidence="11">The sequence shown here is derived from an EMBL/GenBank/DDBJ whole genome shotgun (WGS) entry which is preliminary data.</text>
</comment>
<keyword evidence="7" id="KW-0249">Electron transport</keyword>
<dbReference type="CDD" id="cd16371">
    <property type="entry name" value="DMSOR_beta_like"/>
    <property type="match status" value="1"/>
</dbReference>
<dbReference type="InterPro" id="IPR017896">
    <property type="entry name" value="4Fe4S_Fe-S-bd"/>
</dbReference>
<gene>
    <name evidence="11" type="primary">dmsB</name>
    <name evidence="11" type="ORF">CQ405_00025</name>
</gene>
<organism evidence="11 12">
    <name type="scientific">Campylobacter blaseri</name>
    <dbReference type="NCBI Taxonomy" id="2042961"/>
    <lineage>
        <taxon>Bacteria</taxon>
        <taxon>Pseudomonadati</taxon>
        <taxon>Campylobacterota</taxon>
        <taxon>Epsilonproteobacteria</taxon>
        <taxon>Campylobacterales</taxon>
        <taxon>Campylobacteraceae</taxon>
        <taxon>Campylobacter</taxon>
    </lineage>
</organism>
<sequence>MKKSDQFGFMINQSRCIGCRTCQMACKDYQDSPIGVNFRRVYEYEGGDFTVDENNVIHSQSVYAYYTTISCNHCMDPACLKACPTGAMMKTRYGIVMVNDKRCVGCQACAMACPYGSPQFNKHTGHMNKCDGCIDRLDEGKDPVCVSSCPFRALDYGDINELRDKYKTSLASCSPLPSETATLPNLAIVPEKNTKPSYEKSGKMHLPHKYQGVEDDIL</sequence>
<dbReference type="GO" id="GO:0051539">
    <property type="term" value="F:4 iron, 4 sulfur cluster binding"/>
    <property type="evidence" value="ECO:0007669"/>
    <property type="project" value="UniProtKB-KW"/>
</dbReference>
<dbReference type="Pfam" id="PF12797">
    <property type="entry name" value="Fer4_2"/>
    <property type="match status" value="1"/>
</dbReference>
<evidence type="ECO:0000256" key="9">
    <source>
        <dbReference type="ARBA" id="ARBA00023014"/>
    </source>
</evidence>
<evidence type="ECO:0000256" key="1">
    <source>
        <dbReference type="ARBA" id="ARBA00001966"/>
    </source>
</evidence>
<reference evidence="12" key="1">
    <citation type="submission" date="2017-10" db="EMBL/GenBank/DDBJ databases">
        <title>Campylobacter species from seals.</title>
        <authorList>
            <person name="Gilbert M.J."/>
            <person name="Zomer A.L."/>
            <person name="Timmerman A.J."/>
            <person name="Duim B."/>
            <person name="Wagenaar J.A."/>
        </authorList>
    </citation>
    <scope>NUCLEOTIDE SEQUENCE [LARGE SCALE GENOMIC DNA]</scope>
    <source>
        <strain evidence="12">17S00004-5</strain>
    </source>
</reference>
<dbReference type="OrthoDB" id="9789030at2"/>
<evidence type="ECO:0000256" key="2">
    <source>
        <dbReference type="ARBA" id="ARBA00003584"/>
    </source>
</evidence>
<keyword evidence="4" id="KW-0004">4Fe-4S</keyword>
<dbReference type="Proteomes" id="UP000240535">
    <property type="component" value="Unassembled WGS sequence"/>
</dbReference>
<proteinExistence type="predicted"/>
<evidence type="ECO:0000313" key="12">
    <source>
        <dbReference type="Proteomes" id="UP000240535"/>
    </source>
</evidence>
<dbReference type="Pfam" id="PF13247">
    <property type="entry name" value="Fer4_11"/>
    <property type="match status" value="1"/>
</dbReference>
<dbReference type="RefSeq" id="WP_106869306.1">
    <property type="nucleotide sequence ID" value="NZ_CP053841.1"/>
</dbReference>
<protein>
    <submittedName>
        <fullName evidence="11">Dimethylsulfoxide reductase, chain B</fullName>
    </submittedName>
</protein>
<evidence type="ECO:0000256" key="3">
    <source>
        <dbReference type="ARBA" id="ARBA00022448"/>
    </source>
</evidence>
<dbReference type="PROSITE" id="PS00198">
    <property type="entry name" value="4FE4S_FER_1"/>
    <property type="match status" value="1"/>
</dbReference>
<feature type="domain" description="4Fe-4S ferredoxin-type" evidence="10">
    <location>
        <begin position="7"/>
        <end position="26"/>
    </location>
</feature>
<feature type="domain" description="4Fe-4S ferredoxin-type" evidence="10">
    <location>
        <begin position="94"/>
        <end position="123"/>
    </location>
</feature>
<keyword evidence="5" id="KW-0479">Metal-binding</keyword>
<evidence type="ECO:0000256" key="5">
    <source>
        <dbReference type="ARBA" id="ARBA00022723"/>
    </source>
</evidence>
<dbReference type="PROSITE" id="PS51379">
    <property type="entry name" value="4FE4S_FER_2"/>
    <property type="match status" value="2"/>
</dbReference>
<comment type="function">
    <text evidence="2">Electron transfer subunit of the terminal reductase during anaerobic growth on various sulfoxide and N-oxide compounds.</text>
</comment>
<evidence type="ECO:0000313" key="11">
    <source>
        <dbReference type="EMBL" id="PSM52981.1"/>
    </source>
</evidence>
<dbReference type="InterPro" id="IPR014297">
    <property type="entry name" value="DMSO_DmsB"/>
</dbReference>
<evidence type="ECO:0000256" key="8">
    <source>
        <dbReference type="ARBA" id="ARBA00023004"/>
    </source>
</evidence>
<dbReference type="InterPro" id="IPR017900">
    <property type="entry name" value="4Fe4S_Fe_S_CS"/>
</dbReference>
<dbReference type="PANTHER" id="PTHR43177">
    <property type="entry name" value="PROTEIN NRFC"/>
    <property type="match status" value="1"/>
</dbReference>
<evidence type="ECO:0000256" key="7">
    <source>
        <dbReference type="ARBA" id="ARBA00022982"/>
    </source>
</evidence>
<dbReference type="EMBL" id="PDHH01000001">
    <property type="protein sequence ID" value="PSM52981.1"/>
    <property type="molecule type" value="Genomic_DNA"/>
</dbReference>
<dbReference type="SUPFAM" id="SSF54862">
    <property type="entry name" value="4Fe-4S ferredoxins"/>
    <property type="match status" value="1"/>
</dbReference>
<name>A0A2P8R3A2_9BACT</name>
<keyword evidence="9" id="KW-0411">Iron-sulfur</keyword>
<dbReference type="NCBIfam" id="TIGR02951">
    <property type="entry name" value="DMSO_dmsB"/>
    <property type="match status" value="1"/>
</dbReference>
<evidence type="ECO:0000256" key="4">
    <source>
        <dbReference type="ARBA" id="ARBA00022485"/>
    </source>
</evidence>
<keyword evidence="8" id="KW-0408">Iron</keyword>
<keyword evidence="3" id="KW-0813">Transport</keyword>
<dbReference type="PANTHER" id="PTHR43177:SF5">
    <property type="entry name" value="ANAEROBIC DIMETHYL SULFOXIDE REDUCTASE CHAIN B-RELATED"/>
    <property type="match status" value="1"/>
</dbReference>
<dbReference type="Gene3D" id="3.30.70.20">
    <property type="match status" value="2"/>
</dbReference>
<dbReference type="InterPro" id="IPR050954">
    <property type="entry name" value="ET_IronSulfur_Cluster-Binding"/>
</dbReference>
<dbReference type="GO" id="GO:0046872">
    <property type="term" value="F:metal ion binding"/>
    <property type="evidence" value="ECO:0007669"/>
    <property type="project" value="UniProtKB-KW"/>
</dbReference>
<evidence type="ECO:0000259" key="10">
    <source>
        <dbReference type="PROSITE" id="PS51379"/>
    </source>
</evidence>